<keyword evidence="3" id="KW-1185">Reference proteome</keyword>
<reference evidence="2 3" key="1">
    <citation type="submission" date="2023-03" db="EMBL/GenBank/DDBJ databases">
        <title>Draft genome sequence of type strain Streptomyces ferralitis JCM 14344.</title>
        <authorList>
            <person name="Klaysubun C."/>
            <person name="Duangmal K."/>
        </authorList>
    </citation>
    <scope>NUCLEOTIDE SEQUENCE [LARGE SCALE GENOMIC DNA]</scope>
    <source>
        <strain evidence="2 3">JCM 14344</strain>
    </source>
</reference>
<dbReference type="SUPFAM" id="SSF51556">
    <property type="entry name" value="Metallo-dependent hydrolases"/>
    <property type="match status" value="1"/>
</dbReference>
<dbReference type="EMBL" id="JARHTQ010000005">
    <property type="protein sequence ID" value="MDF2255998.1"/>
    <property type="molecule type" value="Genomic_DNA"/>
</dbReference>
<feature type="domain" description="Amidohydrolase-related" evidence="1">
    <location>
        <begin position="54"/>
        <end position="357"/>
    </location>
</feature>
<evidence type="ECO:0000313" key="3">
    <source>
        <dbReference type="Proteomes" id="UP001220022"/>
    </source>
</evidence>
<accession>A0ABT5YWM1</accession>
<dbReference type="InterPro" id="IPR011059">
    <property type="entry name" value="Metal-dep_hydrolase_composite"/>
</dbReference>
<organism evidence="2 3">
    <name type="scientific">Streptantibioticus ferralitis</name>
    <dbReference type="NCBI Taxonomy" id="236510"/>
    <lineage>
        <taxon>Bacteria</taxon>
        <taxon>Bacillati</taxon>
        <taxon>Actinomycetota</taxon>
        <taxon>Actinomycetes</taxon>
        <taxon>Kitasatosporales</taxon>
        <taxon>Streptomycetaceae</taxon>
        <taxon>Streptantibioticus</taxon>
    </lineage>
</organism>
<evidence type="ECO:0000259" key="1">
    <source>
        <dbReference type="Pfam" id="PF01979"/>
    </source>
</evidence>
<dbReference type="InterPro" id="IPR051781">
    <property type="entry name" value="Metallo-dep_Hydrolase"/>
</dbReference>
<dbReference type="Gene3D" id="1.20.58.520">
    <property type="entry name" value="Amidohydrolase"/>
    <property type="match status" value="1"/>
</dbReference>
<dbReference type="PANTHER" id="PTHR43135:SF3">
    <property type="entry name" value="ALPHA-D-RIBOSE 1-METHYLPHOSPHONATE 5-TRIPHOSPHATE DIPHOSPHATASE"/>
    <property type="match status" value="1"/>
</dbReference>
<gene>
    <name evidence="2" type="ORF">P2L57_09750</name>
</gene>
<dbReference type="PANTHER" id="PTHR43135">
    <property type="entry name" value="ALPHA-D-RIBOSE 1-METHYLPHOSPHONATE 5-TRIPHOSPHATE DIPHOSPHATASE"/>
    <property type="match status" value="1"/>
</dbReference>
<dbReference type="RefSeq" id="WP_275811491.1">
    <property type="nucleotide sequence ID" value="NZ_BAAANM010000018.1"/>
</dbReference>
<proteinExistence type="predicted"/>
<dbReference type="Gene3D" id="3.30.110.90">
    <property type="entry name" value="Amidohydrolase"/>
    <property type="match status" value="1"/>
</dbReference>
<dbReference type="InterPro" id="IPR032466">
    <property type="entry name" value="Metal_Hydrolase"/>
</dbReference>
<evidence type="ECO:0000313" key="2">
    <source>
        <dbReference type="EMBL" id="MDF2255998.1"/>
    </source>
</evidence>
<comment type="caution">
    <text evidence="2">The sequence shown here is derived from an EMBL/GenBank/DDBJ whole genome shotgun (WGS) entry which is preliminary data.</text>
</comment>
<dbReference type="Gene3D" id="2.30.40.10">
    <property type="entry name" value="Urease, subunit C, domain 1"/>
    <property type="match status" value="1"/>
</dbReference>
<dbReference type="InterPro" id="IPR006680">
    <property type="entry name" value="Amidohydro-rel"/>
</dbReference>
<sequence>MAPSNASASARTALTAVRVFDGQRLTEPCTVVIDGDVIGTDPSGARVIRAEGAVLLPGLIDAHVHLHGRDTLEQFATWGVTTGLDMATWPAELLTSLRGIAGASGLADLRSSGLPAIGPDGPHSRIPNIPSEAVVTSPEQARRFVADRVAEGADYIKAVAEAPGRGGLSQDVLNALVRAAREQGRKTVVHAASPGAYTMAVRTGADMITHIPVDRPLPDEEIARMKAVGQVVIPTLSMMEGIAAGAPLSAALHSVAALRKAGIPVLAGTDANSQPGVPFRVRHGESIHHELELLVAAGLSPVEALRAATVLPARHFGLEDRGAVTPGLRADLLLVDGDPTTDIRATRQVRAVWTAGQEISAATN</sequence>
<dbReference type="Pfam" id="PF01979">
    <property type="entry name" value="Amidohydro_1"/>
    <property type="match status" value="1"/>
</dbReference>
<dbReference type="Gene3D" id="3.40.50.10910">
    <property type="entry name" value="Amidohydrolase"/>
    <property type="match status" value="1"/>
</dbReference>
<protein>
    <submittedName>
        <fullName evidence="2">Amidohydrolase family protein</fullName>
    </submittedName>
</protein>
<dbReference type="Proteomes" id="UP001220022">
    <property type="component" value="Unassembled WGS sequence"/>
</dbReference>
<dbReference type="SUPFAM" id="SSF51338">
    <property type="entry name" value="Composite domain of metallo-dependent hydrolases"/>
    <property type="match status" value="1"/>
</dbReference>
<name>A0ABT5YWM1_9ACTN</name>